<accession>W2IIG6</accession>
<name>W2IIG6_PHYNI</name>
<feature type="compositionally biased region" description="Low complexity" evidence="1">
    <location>
        <begin position="23"/>
        <end position="32"/>
    </location>
</feature>
<dbReference type="AlphaFoldDB" id="W2IIG6"/>
<protein>
    <submittedName>
        <fullName evidence="2">Uncharacterized protein</fullName>
    </submittedName>
</protein>
<proteinExistence type="predicted"/>
<dbReference type="Proteomes" id="UP000053864">
    <property type="component" value="Unassembled WGS sequence"/>
</dbReference>
<dbReference type="EMBL" id="KI674628">
    <property type="protein sequence ID" value="ETL33128.1"/>
    <property type="molecule type" value="Genomic_DNA"/>
</dbReference>
<feature type="compositionally biased region" description="Basic and acidic residues" evidence="1">
    <location>
        <begin position="1"/>
        <end position="22"/>
    </location>
</feature>
<reference evidence="2" key="1">
    <citation type="submission" date="2013-11" db="EMBL/GenBank/DDBJ databases">
        <title>The Genome Sequence of Phytophthora parasitica CJ05E6.</title>
        <authorList>
            <consortium name="The Broad Institute Genomics Platform"/>
            <person name="Russ C."/>
            <person name="Tyler B."/>
            <person name="Panabieres F."/>
            <person name="Shan W."/>
            <person name="Tripathy S."/>
            <person name="Grunwald N."/>
            <person name="Machado M."/>
            <person name="Johnson C.S."/>
            <person name="Arredondo F."/>
            <person name="Hong C."/>
            <person name="Coffey M."/>
            <person name="Young S.K."/>
            <person name="Zeng Q."/>
            <person name="Gargeya S."/>
            <person name="Fitzgerald M."/>
            <person name="Abouelleil A."/>
            <person name="Alvarado L."/>
            <person name="Chapman S.B."/>
            <person name="Gainer-Dewar J."/>
            <person name="Goldberg J."/>
            <person name="Griggs A."/>
            <person name="Gujja S."/>
            <person name="Hansen M."/>
            <person name="Howarth C."/>
            <person name="Imamovic A."/>
            <person name="Ireland A."/>
            <person name="Larimer J."/>
            <person name="McCowan C."/>
            <person name="Murphy C."/>
            <person name="Pearson M."/>
            <person name="Poon T.W."/>
            <person name="Priest M."/>
            <person name="Roberts A."/>
            <person name="Saif S."/>
            <person name="Shea T."/>
            <person name="Sykes S."/>
            <person name="Wortman J."/>
            <person name="Nusbaum C."/>
            <person name="Birren B."/>
        </authorList>
    </citation>
    <scope>NUCLEOTIDE SEQUENCE [LARGE SCALE GENOMIC DNA]</scope>
    <source>
        <strain evidence="2">CJ05E6</strain>
    </source>
</reference>
<sequence>APATEAKIDAETEDHRYGHHGETTATTVTTTN</sequence>
<gene>
    <name evidence="2" type="ORF">L916_14364</name>
</gene>
<organism evidence="2">
    <name type="scientific">Phytophthora nicotianae</name>
    <name type="common">Potato buckeye rot agent</name>
    <name type="synonym">Phytophthora parasitica</name>
    <dbReference type="NCBI Taxonomy" id="4792"/>
    <lineage>
        <taxon>Eukaryota</taxon>
        <taxon>Sar</taxon>
        <taxon>Stramenopiles</taxon>
        <taxon>Oomycota</taxon>
        <taxon>Peronosporomycetes</taxon>
        <taxon>Peronosporales</taxon>
        <taxon>Peronosporaceae</taxon>
        <taxon>Phytophthora</taxon>
    </lineage>
</organism>
<evidence type="ECO:0000256" key="1">
    <source>
        <dbReference type="SAM" id="MobiDB-lite"/>
    </source>
</evidence>
<evidence type="ECO:0000313" key="2">
    <source>
        <dbReference type="EMBL" id="ETL33128.1"/>
    </source>
</evidence>
<feature type="non-terminal residue" evidence="2">
    <location>
        <position position="1"/>
    </location>
</feature>
<feature type="region of interest" description="Disordered" evidence="1">
    <location>
        <begin position="1"/>
        <end position="32"/>
    </location>
</feature>